<sequence>MTSSIPLGHQPPCLARQPPPQLRDGDALKRRPDMDTDKDMSAAVIEGNDAVTGHIISTTIGGKNGEPKQTISYMAERVVGTG</sequence>
<protein>
    <submittedName>
        <fullName evidence="2">Uncharacterized protein</fullName>
    </submittedName>
</protein>
<evidence type="ECO:0000313" key="2">
    <source>
        <dbReference type="EMBL" id="KAF3555814.1"/>
    </source>
</evidence>
<evidence type="ECO:0000313" key="3">
    <source>
        <dbReference type="Proteomes" id="UP000712600"/>
    </source>
</evidence>
<feature type="compositionally biased region" description="Basic and acidic residues" evidence="1">
    <location>
        <begin position="23"/>
        <end position="35"/>
    </location>
</feature>
<dbReference type="Proteomes" id="UP000712600">
    <property type="component" value="Unassembled WGS sequence"/>
</dbReference>
<name>A0A8S9QSJ0_BRACR</name>
<accession>A0A8S9QSJ0</accession>
<comment type="caution">
    <text evidence="2">The sequence shown here is derived from an EMBL/GenBank/DDBJ whole genome shotgun (WGS) entry which is preliminary data.</text>
</comment>
<feature type="region of interest" description="Disordered" evidence="1">
    <location>
        <begin position="1"/>
        <end position="35"/>
    </location>
</feature>
<evidence type="ECO:0000256" key="1">
    <source>
        <dbReference type="SAM" id="MobiDB-lite"/>
    </source>
</evidence>
<dbReference type="EMBL" id="QGKX02000996">
    <property type="protein sequence ID" value="KAF3555814.1"/>
    <property type="molecule type" value="Genomic_DNA"/>
</dbReference>
<dbReference type="AlphaFoldDB" id="A0A8S9QSJ0"/>
<organism evidence="2 3">
    <name type="scientific">Brassica cretica</name>
    <name type="common">Mustard</name>
    <dbReference type="NCBI Taxonomy" id="69181"/>
    <lineage>
        <taxon>Eukaryota</taxon>
        <taxon>Viridiplantae</taxon>
        <taxon>Streptophyta</taxon>
        <taxon>Embryophyta</taxon>
        <taxon>Tracheophyta</taxon>
        <taxon>Spermatophyta</taxon>
        <taxon>Magnoliopsida</taxon>
        <taxon>eudicotyledons</taxon>
        <taxon>Gunneridae</taxon>
        <taxon>Pentapetalae</taxon>
        <taxon>rosids</taxon>
        <taxon>malvids</taxon>
        <taxon>Brassicales</taxon>
        <taxon>Brassicaceae</taxon>
        <taxon>Brassiceae</taxon>
        <taxon>Brassica</taxon>
    </lineage>
</organism>
<proteinExistence type="predicted"/>
<gene>
    <name evidence="2" type="ORF">F2Q69_00011753</name>
</gene>
<reference evidence="2" key="1">
    <citation type="submission" date="2019-12" db="EMBL/GenBank/DDBJ databases">
        <title>Genome sequencing and annotation of Brassica cretica.</title>
        <authorList>
            <person name="Studholme D.J."/>
            <person name="Sarris P."/>
        </authorList>
    </citation>
    <scope>NUCLEOTIDE SEQUENCE</scope>
    <source>
        <strain evidence="2">PFS-109/04</strain>
        <tissue evidence="2">Leaf</tissue>
    </source>
</reference>